<dbReference type="AlphaFoldDB" id="A0A1M7Z101"/>
<proteinExistence type="predicted"/>
<dbReference type="Proteomes" id="UP000184600">
    <property type="component" value="Unassembled WGS sequence"/>
</dbReference>
<keyword evidence="2" id="KW-1185">Reference proteome</keyword>
<organism evidence="1 2">
    <name type="scientific">Vibrio quintilis</name>
    <dbReference type="NCBI Taxonomy" id="1117707"/>
    <lineage>
        <taxon>Bacteria</taxon>
        <taxon>Pseudomonadati</taxon>
        <taxon>Pseudomonadota</taxon>
        <taxon>Gammaproteobacteria</taxon>
        <taxon>Vibrionales</taxon>
        <taxon>Vibrionaceae</taxon>
        <taxon>Vibrio</taxon>
    </lineage>
</organism>
<dbReference type="RefSeq" id="WP_073585961.1">
    <property type="nucleotide sequence ID" value="NZ_AP024897.1"/>
</dbReference>
<reference evidence="2" key="1">
    <citation type="submission" date="2016-12" db="EMBL/GenBank/DDBJ databases">
        <authorList>
            <person name="Rodrigo-Torres L."/>
            <person name="Arahal R.D."/>
            <person name="Lucena T."/>
        </authorList>
    </citation>
    <scope>NUCLEOTIDE SEQUENCE [LARGE SCALE GENOMIC DNA]</scope>
</reference>
<evidence type="ECO:0000313" key="1">
    <source>
        <dbReference type="EMBL" id="SHO58514.1"/>
    </source>
</evidence>
<accession>A0A1M7Z101</accession>
<sequence length="176" mass="20085">MAIPNSVKDKNEERELQAIISATTPVAACDVEKEVGAAIIDAYQELAYKGSIEQFHKHISRCKYINMLSGVTEKTVHLFNTPIISIEELEDGSFIVEKCFLITECRRKLMSNLNSYYQRQRNKAARKAAREARCNEVNVRFVLDADAHKALRDFKEKFEFSTLEETMNAACRKLAC</sequence>
<dbReference type="STRING" id="1117707.VQ7734_04286"/>
<protein>
    <submittedName>
        <fullName evidence="1">Uncharacterized protein</fullName>
    </submittedName>
</protein>
<gene>
    <name evidence="1" type="ORF">VQ7734_04286</name>
</gene>
<name>A0A1M7Z101_9VIBR</name>
<dbReference type="EMBL" id="FRFG01000066">
    <property type="protein sequence ID" value="SHO58514.1"/>
    <property type="molecule type" value="Genomic_DNA"/>
</dbReference>
<evidence type="ECO:0000313" key="2">
    <source>
        <dbReference type="Proteomes" id="UP000184600"/>
    </source>
</evidence>